<organism evidence="1 2">
    <name type="scientific">Hibiscus sabdariffa</name>
    <name type="common">roselle</name>
    <dbReference type="NCBI Taxonomy" id="183260"/>
    <lineage>
        <taxon>Eukaryota</taxon>
        <taxon>Viridiplantae</taxon>
        <taxon>Streptophyta</taxon>
        <taxon>Embryophyta</taxon>
        <taxon>Tracheophyta</taxon>
        <taxon>Spermatophyta</taxon>
        <taxon>Magnoliopsida</taxon>
        <taxon>eudicotyledons</taxon>
        <taxon>Gunneridae</taxon>
        <taxon>Pentapetalae</taxon>
        <taxon>rosids</taxon>
        <taxon>malvids</taxon>
        <taxon>Malvales</taxon>
        <taxon>Malvaceae</taxon>
        <taxon>Malvoideae</taxon>
        <taxon>Hibiscus</taxon>
    </lineage>
</organism>
<evidence type="ECO:0000313" key="1">
    <source>
        <dbReference type="EMBL" id="KAK8980672.1"/>
    </source>
</evidence>
<accession>A0ABR2NXF9</accession>
<protein>
    <submittedName>
        <fullName evidence="1">Uncharacterized protein</fullName>
    </submittedName>
</protein>
<proteinExistence type="predicted"/>
<dbReference type="Proteomes" id="UP001396334">
    <property type="component" value="Unassembled WGS sequence"/>
</dbReference>
<dbReference type="EMBL" id="JBBPBN010000092">
    <property type="protein sequence ID" value="KAK8980672.1"/>
    <property type="molecule type" value="Genomic_DNA"/>
</dbReference>
<evidence type="ECO:0000313" key="2">
    <source>
        <dbReference type="Proteomes" id="UP001396334"/>
    </source>
</evidence>
<comment type="caution">
    <text evidence="1">The sequence shown here is derived from an EMBL/GenBank/DDBJ whole genome shotgun (WGS) entry which is preliminary data.</text>
</comment>
<reference evidence="1 2" key="1">
    <citation type="journal article" date="2024" name="G3 (Bethesda)">
        <title>Genome assembly of Hibiscus sabdariffa L. provides insights into metabolisms of medicinal natural products.</title>
        <authorList>
            <person name="Kim T."/>
        </authorList>
    </citation>
    <scope>NUCLEOTIDE SEQUENCE [LARGE SCALE GENOMIC DNA]</scope>
    <source>
        <strain evidence="1">TK-2024</strain>
        <tissue evidence="1">Old leaves</tissue>
    </source>
</reference>
<gene>
    <name evidence="1" type="ORF">V6N11_072987</name>
</gene>
<keyword evidence="2" id="KW-1185">Reference proteome</keyword>
<sequence>MNEVARKGVEAFREINHDHPRGYNSDVAIGLIDILSILGKGNISLPILLLGVMEEIDSEICSHDRCRVELLTVKDDVGFPLGART</sequence>
<name>A0ABR2NXF9_9ROSI</name>